<accession>A0A9D2S1A4</accession>
<protein>
    <submittedName>
        <fullName evidence="2">Uncharacterized protein</fullName>
    </submittedName>
</protein>
<feature type="transmembrane region" description="Helical" evidence="1">
    <location>
        <begin position="9"/>
        <end position="29"/>
    </location>
</feature>
<keyword evidence="1" id="KW-0472">Membrane</keyword>
<dbReference type="Proteomes" id="UP000824209">
    <property type="component" value="Unassembled WGS sequence"/>
</dbReference>
<evidence type="ECO:0000256" key="1">
    <source>
        <dbReference type="SAM" id="Phobius"/>
    </source>
</evidence>
<dbReference type="Pfam" id="PF21844">
    <property type="entry name" value="DUF6903"/>
    <property type="match status" value="1"/>
</dbReference>
<dbReference type="AlphaFoldDB" id="A0A9D2S1A4"/>
<reference evidence="2" key="2">
    <citation type="submission" date="2021-04" db="EMBL/GenBank/DDBJ databases">
        <authorList>
            <person name="Gilroy R."/>
        </authorList>
    </citation>
    <scope>NUCLEOTIDE SEQUENCE</scope>
    <source>
        <strain evidence="2">ChiBcec8-14828</strain>
    </source>
</reference>
<comment type="caution">
    <text evidence="2">The sequence shown here is derived from an EMBL/GenBank/DDBJ whole genome shotgun (WGS) entry which is preliminary data.</text>
</comment>
<dbReference type="EMBL" id="DWYA01000077">
    <property type="protein sequence ID" value="HJB40458.1"/>
    <property type="molecule type" value="Genomic_DNA"/>
</dbReference>
<evidence type="ECO:0000313" key="2">
    <source>
        <dbReference type="EMBL" id="HJB40458.1"/>
    </source>
</evidence>
<keyword evidence="1" id="KW-1133">Transmembrane helix</keyword>
<feature type="transmembrane region" description="Helical" evidence="1">
    <location>
        <begin position="41"/>
        <end position="61"/>
    </location>
</feature>
<proteinExistence type="predicted"/>
<reference evidence="2" key="1">
    <citation type="journal article" date="2021" name="PeerJ">
        <title>Extensive microbial diversity within the chicken gut microbiome revealed by metagenomics and culture.</title>
        <authorList>
            <person name="Gilroy R."/>
            <person name="Ravi A."/>
            <person name="Getino M."/>
            <person name="Pursley I."/>
            <person name="Horton D.L."/>
            <person name="Alikhan N.F."/>
            <person name="Baker D."/>
            <person name="Gharbi K."/>
            <person name="Hall N."/>
            <person name="Watson M."/>
            <person name="Adriaenssens E.M."/>
            <person name="Foster-Nyarko E."/>
            <person name="Jarju S."/>
            <person name="Secka A."/>
            <person name="Antonio M."/>
            <person name="Oren A."/>
            <person name="Chaudhuri R.R."/>
            <person name="La Ragione R."/>
            <person name="Hildebrand F."/>
            <person name="Pallen M.J."/>
        </authorList>
    </citation>
    <scope>NUCLEOTIDE SEQUENCE</scope>
    <source>
        <strain evidence="2">ChiBcec8-14828</strain>
    </source>
</reference>
<dbReference type="InterPro" id="IPR054198">
    <property type="entry name" value="DUF6903"/>
</dbReference>
<organism evidence="2 3">
    <name type="scientific">Candidatus Ruthenibacterium avium</name>
    <dbReference type="NCBI Taxonomy" id="2838751"/>
    <lineage>
        <taxon>Bacteria</taxon>
        <taxon>Bacillati</taxon>
        <taxon>Bacillota</taxon>
        <taxon>Clostridia</taxon>
        <taxon>Eubacteriales</taxon>
        <taxon>Oscillospiraceae</taxon>
        <taxon>Ruthenibacterium</taxon>
    </lineage>
</organism>
<gene>
    <name evidence="2" type="ORF">H9943_08705</name>
</gene>
<name>A0A9D2S1A4_9FIRM</name>
<evidence type="ECO:0000313" key="3">
    <source>
        <dbReference type="Proteomes" id="UP000824209"/>
    </source>
</evidence>
<sequence>MNEYTKKKLTVAAGVVALLVCIGLVIFGHSYGFSGELSKGISGLGIELLGLAGILVLLYLYNKPFTK</sequence>
<keyword evidence="1" id="KW-0812">Transmembrane</keyword>